<organism evidence="1 2">
    <name type="scientific">Iris pallida</name>
    <name type="common">Sweet iris</name>
    <dbReference type="NCBI Taxonomy" id="29817"/>
    <lineage>
        <taxon>Eukaryota</taxon>
        <taxon>Viridiplantae</taxon>
        <taxon>Streptophyta</taxon>
        <taxon>Embryophyta</taxon>
        <taxon>Tracheophyta</taxon>
        <taxon>Spermatophyta</taxon>
        <taxon>Magnoliopsida</taxon>
        <taxon>Liliopsida</taxon>
        <taxon>Asparagales</taxon>
        <taxon>Iridaceae</taxon>
        <taxon>Iridoideae</taxon>
        <taxon>Irideae</taxon>
        <taxon>Iris</taxon>
    </lineage>
</organism>
<sequence length="74" mass="8435">MQHTRKNVKSLGGCFRMLRNHLCYDKQSASLVRLSCSLLLVEHRGLRQGLHATCGRDIYSRRMKQICFSSAPGL</sequence>
<name>A0AAX6GTJ7_IRIPA</name>
<accession>A0AAX6GTJ7</accession>
<evidence type="ECO:0000313" key="1">
    <source>
        <dbReference type="EMBL" id="KAJ6832066.1"/>
    </source>
</evidence>
<dbReference type="EMBL" id="JANAVB010016197">
    <property type="protein sequence ID" value="KAJ6832066.1"/>
    <property type="molecule type" value="Genomic_DNA"/>
</dbReference>
<dbReference type="AlphaFoldDB" id="A0AAX6GTJ7"/>
<evidence type="ECO:0000313" key="2">
    <source>
        <dbReference type="Proteomes" id="UP001140949"/>
    </source>
</evidence>
<keyword evidence="2" id="KW-1185">Reference proteome</keyword>
<reference evidence="1" key="1">
    <citation type="journal article" date="2023" name="GigaByte">
        <title>Genome assembly of the bearded iris, Iris pallida Lam.</title>
        <authorList>
            <person name="Bruccoleri R.E."/>
            <person name="Oakeley E.J."/>
            <person name="Faust A.M.E."/>
            <person name="Altorfer M."/>
            <person name="Dessus-Babus S."/>
            <person name="Burckhardt D."/>
            <person name="Oertli M."/>
            <person name="Naumann U."/>
            <person name="Petersen F."/>
            <person name="Wong J."/>
        </authorList>
    </citation>
    <scope>NUCLEOTIDE SEQUENCE</scope>
    <source>
        <strain evidence="1">GSM-AAB239-AS_SAM_17_03QT</strain>
    </source>
</reference>
<comment type="caution">
    <text evidence="1">The sequence shown here is derived from an EMBL/GenBank/DDBJ whole genome shotgun (WGS) entry which is preliminary data.</text>
</comment>
<proteinExistence type="predicted"/>
<gene>
    <name evidence="1" type="ORF">M6B38_345385</name>
</gene>
<dbReference type="Proteomes" id="UP001140949">
    <property type="component" value="Unassembled WGS sequence"/>
</dbReference>
<protein>
    <submittedName>
        <fullName evidence="1">Tripartite motif-containing protein 40-like</fullName>
    </submittedName>
</protein>
<reference evidence="1" key="2">
    <citation type="submission" date="2023-04" db="EMBL/GenBank/DDBJ databases">
        <authorList>
            <person name="Bruccoleri R.E."/>
            <person name="Oakeley E.J."/>
            <person name="Faust A.-M."/>
            <person name="Dessus-Babus S."/>
            <person name="Altorfer M."/>
            <person name="Burckhardt D."/>
            <person name="Oertli M."/>
            <person name="Naumann U."/>
            <person name="Petersen F."/>
            <person name="Wong J."/>
        </authorList>
    </citation>
    <scope>NUCLEOTIDE SEQUENCE</scope>
    <source>
        <strain evidence="1">GSM-AAB239-AS_SAM_17_03QT</strain>
        <tissue evidence="1">Leaf</tissue>
    </source>
</reference>